<evidence type="ECO:0000313" key="2">
    <source>
        <dbReference type="EMBL" id="CRY94719.1"/>
    </source>
</evidence>
<organism evidence="2">
    <name type="scientific">uncultured prokaryote</name>
    <dbReference type="NCBI Taxonomy" id="198431"/>
    <lineage>
        <taxon>unclassified sequences</taxon>
        <taxon>environmental samples</taxon>
    </lineage>
</organism>
<reference evidence="2" key="1">
    <citation type="submission" date="2015-06" db="EMBL/GenBank/DDBJ databases">
        <authorList>
            <person name="Joergensen T."/>
        </authorList>
    </citation>
    <scope>NUCLEOTIDE SEQUENCE</scope>
    <source>
        <plasmid evidence="2">pRGRH0331</plasmid>
    </source>
</reference>
<reference evidence="2" key="2">
    <citation type="submission" date="2015-07" db="EMBL/GenBank/DDBJ databases">
        <title>Plasmids, circular viruses and viroids from rat gut.</title>
        <authorList>
            <person name="Jorgensen T.J."/>
            <person name="Hansen M.A."/>
            <person name="Xu Z."/>
            <person name="Tabak M.A."/>
            <person name="Sorensen S.J."/>
            <person name="Hansen L.H."/>
        </authorList>
    </citation>
    <scope>NUCLEOTIDE SEQUENCE</scope>
    <source>
        <plasmid evidence="2">pRGRH0331</plasmid>
    </source>
</reference>
<evidence type="ECO:0000256" key="1">
    <source>
        <dbReference type="SAM" id="Phobius"/>
    </source>
</evidence>
<proteinExistence type="predicted"/>
<name>A0A0H5PZX3_9ZZZZ</name>
<geneLocation type="plasmid" evidence="2">
    <name>pRGRH0331</name>
</geneLocation>
<keyword evidence="2" id="KW-0614">Plasmid</keyword>
<keyword evidence="1" id="KW-1133">Transmembrane helix</keyword>
<feature type="transmembrane region" description="Helical" evidence="1">
    <location>
        <begin position="116"/>
        <end position="135"/>
    </location>
</feature>
<keyword evidence="1" id="KW-0812">Transmembrane</keyword>
<sequence>MSREQAEKRAQEMIQKALAEAEKGTYKIDRSLQGKHIVTKYEIAEKKKEEKRIAKEMRRSAYKPAFLVSLAGIFEKILHTIVTLFTMAIVVNILFVWQIYKAVSAGGWLAIFHTKYTLYMLAYFALLFILNRVYYQLYLYAHD</sequence>
<protein>
    <submittedName>
        <fullName evidence="2">Uncharacterized protein</fullName>
    </submittedName>
</protein>
<feature type="transmembrane region" description="Helical" evidence="1">
    <location>
        <begin position="65"/>
        <end position="96"/>
    </location>
</feature>
<accession>A0A0H5PZX3</accession>
<dbReference type="EMBL" id="LN853000">
    <property type="protein sequence ID" value="CRY94719.1"/>
    <property type="molecule type" value="Genomic_DNA"/>
</dbReference>
<dbReference type="AlphaFoldDB" id="A0A0H5PZX3"/>
<keyword evidence="1" id="KW-0472">Membrane</keyword>